<name>A0ABX8JCD6_9BACT</name>
<dbReference type="EMBL" id="CP076723">
    <property type="protein sequence ID" value="QWV95072.1"/>
    <property type="molecule type" value="Genomic_DNA"/>
</dbReference>
<dbReference type="Pfam" id="PF04230">
    <property type="entry name" value="PS_pyruv_trans"/>
    <property type="match status" value="1"/>
</dbReference>
<proteinExistence type="predicted"/>
<protein>
    <submittedName>
        <fullName evidence="2">Polysaccharide pyruvyl transferase family protein</fullName>
    </submittedName>
</protein>
<sequence>MTVMKIGLITTLDTNIGDDFIRDGIRGLLSERYRGRTIEFVSVNKHSPFTVYPPWHPVHVRNLAGLLPLGRDRVRSAIERVCSRIGETRFDSCDLIVQCGAPVFWPECSASEWAVPLWHQVVGRLSSRIPVLNLAAGSCYPWERQPVKLEPEADAKYVRDILGYCRLTTVRDPLAERLCKSVGGDVVRLPCSAFLAFEPPAAREPEYVLVNYMPGGGHYEWDQGIDPSIWEGTVRRLVAELRKSEKVAFLCHDDRELALARALAPDLPAFLPRNSVEYGACIARAKFALCNRMHASVAMAGMGIPSIAVCTDTRLLMVAELGLPAYYVKDATPDLLLERTGQMLRTLDDERERLLTLQAQTRQGYLAALDGALSAS</sequence>
<dbReference type="Proteomes" id="UP000683557">
    <property type="component" value="Chromosome"/>
</dbReference>
<evidence type="ECO:0000313" key="2">
    <source>
        <dbReference type="EMBL" id="QWV95072.1"/>
    </source>
</evidence>
<dbReference type="RefSeq" id="WP_216801773.1">
    <property type="nucleotide sequence ID" value="NZ_CP076723.1"/>
</dbReference>
<dbReference type="GO" id="GO:0016740">
    <property type="term" value="F:transferase activity"/>
    <property type="evidence" value="ECO:0007669"/>
    <property type="project" value="UniProtKB-KW"/>
</dbReference>
<dbReference type="InterPro" id="IPR007345">
    <property type="entry name" value="Polysacch_pyruvyl_Trfase"/>
</dbReference>
<gene>
    <name evidence="2" type="ORF">KP004_07810</name>
</gene>
<keyword evidence="3" id="KW-1185">Reference proteome</keyword>
<reference evidence="2 3" key="1">
    <citation type="submission" date="2021-06" db="EMBL/GenBank/DDBJ databases">
        <title>Gemonas diversity in paddy soil.</title>
        <authorList>
            <person name="Liu G."/>
        </authorList>
    </citation>
    <scope>NUCLEOTIDE SEQUENCE [LARGE SCALE GENOMIC DNA]</scope>
    <source>
        <strain evidence="2 3">RG10</strain>
    </source>
</reference>
<evidence type="ECO:0000259" key="1">
    <source>
        <dbReference type="Pfam" id="PF04230"/>
    </source>
</evidence>
<keyword evidence="2" id="KW-0808">Transferase</keyword>
<accession>A0ABX8JCD6</accession>
<feature type="domain" description="Polysaccharide pyruvyl transferase" evidence="1">
    <location>
        <begin position="15"/>
        <end position="309"/>
    </location>
</feature>
<organism evidence="2 3">
    <name type="scientific">Geomonas oryzisoli</name>
    <dbReference type="NCBI Taxonomy" id="2847992"/>
    <lineage>
        <taxon>Bacteria</taxon>
        <taxon>Pseudomonadati</taxon>
        <taxon>Thermodesulfobacteriota</taxon>
        <taxon>Desulfuromonadia</taxon>
        <taxon>Geobacterales</taxon>
        <taxon>Geobacteraceae</taxon>
        <taxon>Geomonas</taxon>
    </lineage>
</organism>
<evidence type="ECO:0000313" key="3">
    <source>
        <dbReference type="Proteomes" id="UP000683557"/>
    </source>
</evidence>